<dbReference type="EMBL" id="MAVT02000948">
    <property type="protein sequence ID" value="POS72686.1"/>
    <property type="molecule type" value="Genomic_DNA"/>
</dbReference>
<feature type="compositionally biased region" description="Polar residues" evidence="1">
    <location>
        <begin position="139"/>
        <end position="149"/>
    </location>
</feature>
<organism evidence="2 3">
    <name type="scientific">Diaporthe helianthi</name>
    <dbReference type="NCBI Taxonomy" id="158607"/>
    <lineage>
        <taxon>Eukaryota</taxon>
        <taxon>Fungi</taxon>
        <taxon>Dikarya</taxon>
        <taxon>Ascomycota</taxon>
        <taxon>Pezizomycotina</taxon>
        <taxon>Sordariomycetes</taxon>
        <taxon>Sordariomycetidae</taxon>
        <taxon>Diaporthales</taxon>
        <taxon>Diaporthaceae</taxon>
        <taxon>Diaporthe</taxon>
    </lineage>
</organism>
<dbReference type="AlphaFoldDB" id="A0A2P5HQZ1"/>
<comment type="caution">
    <text evidence="2">The sequence shown here is derived from an EMBL/GenBank/DDBJ whole genome shotgun (WGS) entry which is preliminary data.</text>
</comment>
<protein>
    <submittedName>
        <fullName evidence="2">Uncharacterized protein</fullName>
    </submittedName>
</protein>
<reference evidence="2" key="1">
    <citation type="submission" date="2017-09" db="EMBL/GenBank/DDBJ databases">
        <title>Polyketide synthases of a Diaporthe helianthi virulent isolate.</title>
        <authorList>
            <person name="Baroncelli R."/>
        </authorList>
    </citation>
    <scope>NUCLEOTIDE SEQUENCE [LARGE SCALE GENOMIC DNA]</scope>
    <source>
        <strain evidence="2">7/96</strain>
    </source>
</reference>
<feature type="region of interest" description="Disordered" evidence="1">
    <location>
        <begin position="119"/>
        <end position="158"/>
    </location>
</feature>
<evidence type="ECO:0000313" key="2">
    <source>
        <dbReference type="EMBL" id="POS72686.1"/>
    </source>
</evidence>
<proteinExistence type="predicted"/>
<evidence type="ECO:0000256" key="1">
    <source>
        <dbReference type="SAM" id="MobiDB-lite"/>
    </source>
</evidence>
<dbReference type="OrthoDB" id="10613710at2759"/>
<dbReference type="InParanoid" id="A0A2P5HQZ1"/>
<name>A0A2P5HQZ1_DIAHE</name>
<accession>A0A2P5HQZ1</accession>
<evidence type="ECO:0000313" key="3">
    <source>
        <dbReference type="Proteomes" id="UP000094444"/>
    </source>
</evidence>
<sequence>MLEGSRRKDSTFMLPLRGAKLARDSPCTFILEGPESPTPGPDLGPLSFDDLSLMVVDEVRDALLDDSLPDQEDPVDLANTKISKRPLPLGMLPPRPGMAPLRPQPHGVFHLNCSIHAPTSTPVTSMDGVSEPRQDNTGHTRCSNKSQPPQREANPAGVAEVVEARPKRIIKIKSRIAVLYLRELNKREEAEANIQRVNGIARDEAPYTPHETAPFDEAEANIERRIASGDAWPPSETAQFDESVWHWDTKFEVPGDYSWFKGSH</sequence>
<dbReference type="Proteomes" id="UP000094444">
    <property type="component" value="Unassembled WGS sequence"/>
</dbReference>
<gene>
    <name evidence="2" type="ORF">DHEL01_v208921</name>
</gene>
<keyword evidence="3" id="KW-1185">Reference proteome</keyword>